<gene>
    <name evidence="6" type="ORF">N4261_19295</name>
</gene>
<dbReference type="PANTHER" id="PTHR11092">
    <property type="entry name" value="SUGAR NUCLEOTIDE EPIMERASE RELATED"/>
    <property type="match status" value="1"/>
</dbReference>
<accession>A0ABY6AVC0</accession>
<keyword evidence="3" id="KW-1133">Transmembrane helix</keyword>
<dbReference type="InterPro" id="IPR036291">
    <property type="entry name" value="NAD(P)-bd_dom_sf"/>
</dbReference>
<reference evidence="6" key="1">
    <citation type="submission" date="2022-10" db="EMBL/GenBank/DDBJ databases">
        <title>Characterization and whole genome sequencing of a new Roseateles species, isolated from fresh water.</title>
        <authorList>
            <person name="Guliayeva D.Y."/>
            <person name="Akhremchuk A.E."/>
            <person name="Sikolenko M.A."/>
            <person name="Valentovich L.N."/>
            <person name="Sidarenka A.V."/>
        </authorList>
    </citation>
    <scope>NUCLEOTIDE SEQUENCE</scope>
    <source>
        <strain evidence="6">BIM B-1768</strain>
    </source>
</reference>
<keyword evidence="7" id="KW-1185">Reference proteome</keyword>
<comment type="similarity">
    <text evidence="1">Belongs to the NAD(P)-dependent epimerase/dehydratase family. SDR39U1 subfamily.</text>
</comment>
<evidence type="ECO:0000256" key="2">
    <source>
        <dbReference type="SAM" id="MobiDB-lite"/>
    </source>
</evidence>
<dbReference type="RefSeq" id="WP_261756885.1">
    <property type="nucleotide sequence ID" value="NZ_CP104562.2"/>
</dbReference>
<dbReference type="Proteomes" id="UP001064933">
    <property type="component" value="Chromosome"/>
</dbReference>
<keyword evidence="3" id="KW-0812">Transmembrane</keyword>
<name>A0ABY6AVC0_9BURK</name>
<evidence type="ECO:0000313" key="7">
    <source>
        <dbReference type="Proteomes" id="UP001064933"/>
    </source>
</evidence>
<evidence type="ECO:0000313" key="6">
    <source>
        <dbReference type="EMBL" id="UXH77141.1"/>
    </source>
</evidence>
<feature type="transmembrane region" description="Helical" evidence="3">
    <location>
        <begin position="98"/>
        <end position="116"/>
    </location>
</feature>
<organism evidence="6 7">
    <name type="scientific">Roseateles amylovorans</name>
    <dbReference type="NCBI Taxonomy" id="2978473"/>
    <lineage>
        <taxon>Bacteria</taxon>
        <taxon>Pseudomonadati</taxon>
        <taxon>Pseudomonadota</taxon>
        <taxon>Betaproteobacteria</taxon>
        <taxon>Burkholderiales</taxon>
        <taxon>Sphaerotilaceae</taxon>
        <taxon>Roseateles</taxon>
    </lineage>
</organism>
<evidence type="ECO:0000259" key="4">
    <source>
        <dbReference type="Pfam" id="PF01370"/>
    </source>
</evidence>
<proteinExistence type="inferred from homology"/>
<dbReference type="InterPro" id="IPR013549">
    <property type="entry name" value="DUF1731"/>
</dbReference>
<dbReference type="SUPFAM" id="SSF51735">
    <property type="entry name" value="NAD(P)-binding Rossmann-fold domains"/>
    <property type="match status" value="1"/>
</dbReference>
<dbReference type="Pfam" id="PF08338">
    <property type="entry name" value="DUF1731"/>
    <property type="match status" value="1"/>
</dbReference>
<dbReference type="InterPro" id="IPR001509">
    <property type="entry name" value="Epimerase_deHydtase"/>
</dbReference>
<dbReference type="EMBL" id="CP104562">
    <property type="protein sequence ID" value="UXH77141.1"/>
    <property type="molecule type" value="Genomic_DNA"/>
</dbReference>
<dbReference type="Pfam" id="PF01370">
    <property type="entry name" value="Epimerase"/>
    <property type="match status" value="1"/>
</dbReference>
<feature type="transmembrane region" description="Helical" evidence="3">
    <location>
        <begin position="136"/>
        <end position="153"/>
    </location>
</feature>
<dbReference type="NCBIfam" id="TIGR01777">
    <property type="entry name" value="yfcH"/>
    <property type="match status" value="1"/>
</dbReference>
<evidence type="ECO:0000256" key="3">
    <source>
        <dbReference type="SAM" id="Phobius"/>
    </source>
</evidence>
<dbReference type="PANTHER" id="PTHR11092:SF0">
    <property type="entry name" value="EPIMERASE FAMILY PROTEIN SDR39U1"/>
    <property type="match status" value="1"/>
</dbReference>
<keyword evidence="3" id="KW-0472">Membrane</keyword>
<sequence>MQIIDAVLIFQALLGAFDNLWHHEWAARLPQQRGARRELALHAAREALYGALFLGLAWWAWQGAWAVAVAAVLMVEIVITLADFLEEDRTRQLPPFERWLHTVLTVSYGLFIGLLGPRLLEGWQQPTALVPAGRGWVSWLFTAFAVGVWLWSLRNVLAVRRLGREPEVALPPVALHAPAVLVTGGTGFVGRALVHLLRMQGRRLIVLTRDVRQARLQFDASIAVLGSLDEIAPETRISAIVHLAGARVLGRPWTQARRRELLESRTRVLQELHRLVCRLVERPAVLVSASAVGVYGVPDAQQVCDEQTGPMPGVFQSDLCVATEHEAMRLEVLGLRVVRMRFGVVLGRDDGAWPMQALAARLGLGARLGDGRQPAPWIHLDDAVGLIDWALRRDEVRGAVNAVAPALCTQAEFSEALAASVGRRAWLRLPAAPLRWLAGEMSTLLLDGQRVWPARALAGGYGYRYPSLAGSLRALASVPREGGMGLATAQAPNAGSAIPTPVAVDRGSIGGDRVQREPA</sequence>
<feature type="domain" description="NAD-dependent epimerase/dehydratase" evidence="4">
    <location>
        <begin position="180"/>
        <end position="395"/>
    </location>
</feature>
<feature type="transmembrane region" description="Helical" evidence="3">
    <location>
        <begin position="65"/>
        <end position="86"/>
    </location>
</feature>
<evidence type="ECO:0000256" key="1">
    <source>
        <dbReference type="ARBA" id="ARBA00009353"/>
    </source>
</evidence>
<protein>
    <submittedName>
        <fullName evidence="6">TIGR01777 family oxidoreductase</fullName>
    </submittedName>
</protein>
<dbReference type="Gene3D" id="3.40.50.720">
    <property type="entry name" value="NAD(P)-binding Rossmann-like Domain"/>
    <property type="match status" value="1"/>
</dbReference>
<feature type="domain" description="DUF1731" evidence="5">
    <location>
        <begin position="429"/>
        <end position="475"/>
    </location>
</feature>
<evidence type="ECO:0000259" key="5">
    <source>
        <dbReference type="Pfam" id="PF08338"/>
    </source>
</evidence>
<feature type="region of interest" description="Disordered" evidence="2">
    <location>
        <begin position="500"/>
        <end position="519"/>
    </location>
</feature>
<dbReference type="InterPro" id="IPR010099">
    <property type="entry name" value="SDR39U1"/>
</dbReference>